<feature type="repeat" description="PPR" evidence="3">
    <location>
        <begin position="356"/>
        <end position="390"/>
    </location>
</feature>
<dbReference type="Pfam" id="PF13041">
    <property type="entry name" value="PPR_2"/>
    <property type="match status" value="2"/>
</dbReference>
<sequence>MILKPLWIQSPIRYNPTTPFLASSFNPQNPTSLFSRFFCSESPHLDNDVETIYRIISSSTSCKDLKQSLKSTKIFLSNDLIDKVLKRVRFSHGNPLQALEFFYFTGKRRGFYHTAFSLDTILYVLGRSRLFGKIWDVLVEVRRKDRNTITSRSVMVVLARIAKVCSVRQTVESFKMFKKLVPEFDTTCFNALLRTLCQEKSMADARNVYHSLKHKFRPNLQTFNILLSGWKSPEEAEGFFKEMREMGVKPDVVSYNCLVDVYCKGREMDKAYRIVDRMRDEDISPDVITYTSIIGGLGLIGQPDKARDLLKEMREYGCYPDVAAYNAAIRNFCIAKRLGEAYGLMDEMLNKGLSPNSTTYNLLFRVYFWSNDLQSSWNLYRRMMDIGCLPNTQSCMFLIRLFKRQEKVDMALQLWNDMVEMGFGSFTLVSDVLFDLLCDMGKLVEAEKCFLLMIEKGQKPSNVSFRRIQVLMELANKHEALQNLSEKMTIFGQQVQVHETKGNLTEMSKLDSLPC</sequence>
<comment type="similarity">
    <text evidence="1">Belongs to the PPR family. P subfamily.</text>
</comment>
<name>A0AAD7QA14_QUISA</name>
<protein>
    <submittedName>
        <fullName evidence="4">Pentatricopeptide repeat-containing protein</fullName>
    </submittedName>
</protein>
<dbReference type="Gene3D" id="1.25.40.10">
    <property type="entry name" value="Tetratricopeptide repeat domain"/>
    <property type="match status" value="3"/>
</dbReference>
<reference evidence="4" key="1">
    <citation type="journal article" date="2023" name="Science">
        <title>Elucidation of the pathway for biosynthesis of saponin adjuvants from the soapbark tree.</title>
        <authorList>
            <person name="Reed J."/>
            <person name="Orme A."/>
            <person name="El-Demerdash A."/>
            <person name="Owen C."/>
            <person name="Martin L.B.B."/>
            <person name="Misra R.C."/>
            <person name="Kikuchi S."/>
            <person name="Rejzek M."/>
            <person name="Martin A.C."/>
            <person name="Harkess A."/>
            <person name="Leebens-Mack J."/>
            <person name="Louveau T."/>
            <person name="Stephenson M.J."/>
            <person name="Osbourn A."/>
        </authorList>
    </citation>
    <scope>NUCLEOTIDE SEQUENCE</scope>
    <source>
        <strain evidence="4">S10</strain>
    </source>
</reference>
<dbReference type="Pfam" id="PF13812">
    <property type="entry name" value="PPR_3"/>
    <property type="match status" value="1"/>
</dbReference>
<feature type="repeat" description="PPR" evidence="3">
    <location>
        <begin position="286"/>
        <end position="320"/>
    </location>
</feature>
<accession>A0AAD7QA14</accession>
<evidence type="ECO:0000256" key="1">
    <source>
        <dbReference type="ARBA" id="ARBA00007626"/>
    </source>
</evidence>
<proteinExistence type="inferred from homology"/>
<dbReference type="AlphaFoldDB" id="A0AAD7QA14"/>
<organism evidence="4 5">
    <name type="scientific">Quillaja saponaria</name>
    <name type="common">Soap bark tree</name>
    <dbReference type="NCBI Taxonomy" id="32244"/>
    <lineage>
        <taxon>Eukaryota</taxon>
        <taxon>Viridiplantae</taxon>
        <taxon>Streptophyta</taxon>
        <taxon>Embryophyta</taxon>
        <taxon>Tracheophyta</taxon>
        <taxon>Spermatophyta</taxon>
        <taxon>Magnoliopsida</taxon>
        <taxon>eudicotyledons</taxon>
        <taxon>Gunneridae</taxon>
        <taxon>Pentapetalae</taxon>
        <taxon>rosids</taxon>
        <taxon>fabids</taxon>
        <taxon>Fabales</taxon>
        <taxon>Quillajaceae</taxon>
        <taxon>Quillaja</taxon>
    </lineage>
</organism>
<dbReference type="GO" id="GO:0003729">
    <property type="term" value="F:mRNA binding"/>
    <property type="evidence" value="ECO:0007669"/>
    <property type="project" value="TreeGrafter"/>
</dbReference>
<comment type="caution">
    <text evidence="4">The sequence shown here is derived from an EMBL/GenBank/DDBJ whole genome shotgun (WGS) entry which is preliminary data.</text>
</comment>
<gene>
    <name evidence="4" type="ORF">O6P43_007289</name>
</gene>
<evidence type="ECO:0000313" key="4">
    <source>
        <dbReference type="EMBL" id="KAJ7977704.1"/>
    </source>
</evidence>
<dbReference type="EMBL" id="JARAOO010000003">
    <property type="protein sequence ID" value="KAJ7977704.1"/>
    <property type="molecule type" value="Genomic_DNA"/>
</dbReference>
<evidence type="ECO:0000256" key="2">
    <source>
        <dbReference type="ARBA" id="ARBA00022737"/>
    </source>
</evidence>
<evidence type="ECO:0000313" key="5">
    <source>
        <dbReference type="Proteomes" id="UP001163823"/>
    </source>
</evidence>
<feature type="repeat" description="PPR" evidence="3">
    <location>
        <begin position="321"/>
        <end position="355"/>
    </location>
</feature>
<keyword evidence="5" id="KW-1185">Reference proteome</keyword>
<dbReference type="Proteomes" id="UP001163823">
    <property type="component" value="Chromosome 3"/>
</dbReference>
<feature type="repeat" description="PPR" evidence="3">
    <location>
        <begin position="251"/>
        <end position="285"/>
    </location>
</feature>
<keyword evidence="2" id="KW-0677">Repeat</keyword>
<dbReference type="PANTHER" id="PTHR47933">
    <property type="entry name" value="PENTATRICOPEPTIDE REPEAT-CONTAINING PROTEIN 1, MITOCHONDRIAL"/>
    <property type="match status" value="1"/>
</dbReference>
<dbReference type="InterPro" id="IPR051240">
    <property type="entry name" value="Mito_RNA-Proc/Resp"/>
</dbReference>
<dbReference type="InterPro" id="IPR002885">
    <property type="entry name" value="PPR_rpt"/>
</dbReference>
<feature type="repeat" description="PPR" evidence="3">
    <location>
        <begin position="391"/>
        <end position="425"/>
    </location>
</feature>
<dbReference type="InterPro" id="IPR011990">
    <property type="entry name" value="TPR-like_helical_dom_sf"/>
</dbReference>
<dbReference type="PROSITE" id="PS51375">
    <property type="entry name" value="PPR"/>
    <property type="match status" value="5"/>
</dbReference>
<dbReference type="NCBIfam" id="TIGR00756">
    <property type="entry name" value="PPR"/>
    <property type="match status" value="4"/>
</dbReference>
<evidence type="ECO:0000256" key="3">
    <source>
        <dbReference type="PROSITE-ProRule" id="PRU00708"/>
    </source>
</evidence>
<dbReference type="Pfam" id="PF01535">
    <property type="entry name" value="PPR"/>
    <property type="match status" value="2"/>
</dbReference>
<dbReference type="SUPFAM" id="SSF81901">
    <property type="entry name" value="HCP-like"/>
    <property type="match status" value="1"/>
</dbReference>
<dbReference type="KEGG" id="qsa:O6P43_007289"/>
<dbReference type="PANTHER" id="PTHR47933:SF29">
    <property type="entry name" value="OS03G0208600 PROTEIN"/>
    <property type="match status" value="1"/>
</dbReference>